<organism evidence="6 7">
    <name type="scientific">Parvularcula maris</name>
    <dbReference type="NCBI Taxonomy" id="2965077"/>
    <lineage>
        <taxon>Bacteria</taxon>
        <taxon>Pseudomonadati</taxon>
        <taxon>Pseudomonadota</taxon>
        <taxon>Alphaproteobacteria</taxon>
        <taxon>Parvularculales</taxon>
        <taxon>Parvularculaceae</taxon>
        <taxon>Parvularcula</taxon>
    </lineage>
</organism>
<feature type="transmembrane region" description="Helical" evidence="4">
    <location>
        <begin position="403"/>
        <end position="425"/>
    </location>
</feature>
<dbReference type="Pfam" id="PF07690">
    <property type="entry name" value="MFS_1"/>
    <property type="match status" value="1"/>
</dbReference>
<dbReference type="GO" id="GO:0022857">
    <property type="term" value="F:transmembrane transporter activity"/>
    <property type="evidence" value="ECO:0007669"/>
    <property type="project" value="InterPro"/>
</dbReference>
<dbReference type="EMBL" id="JANIBC010000019">
    <property type="protein sequence ID" value="MCQ8186472.1"/>
    <property type="molecule type" value="Genomic_DNA"/>
</dbReference>
<feature type="transmembrane region" description="Helical" evidence="4">
    <location>
        <begin position="344"/>
        <end position="367"/>
    </location>
</feature>
<dbReference type="PROSITE" id="PS50850">
    <property type="entry name" value="MFS"/>
    <property type="match status" value="1"/>
</dbReference>
<feature type="transmembrane region" description="Helical" evidence="4">
    <location>
        <begin position="35"/>
        <end position="55"/>
    </location>
</feature>
<feature type="transmembrane region" description="Helical" evidence="4">
    <location>
        <begin position="202"/>
        <end position="225"/>
    </location>
</feature>
<dbReference type="InterPro" id="IPR052528">
    <property type="entry name" value="Sugar_transport-like"/>
</dbReference>
<reference evidence="6" key="1">
    <citation type="submission" date="2022-07" db="EMBL/GenBank/DDBJ databases">
        <title>Parvularcula maris sp. nov., an algicidal bacterium isolated from seawater.</title>
        <authorList>
            <person name="Li F."/>
        </authorList>
    </citation>
    <scope>NUCLEOTIDE SEQUENCE</scope>
    <source>
        <strain evidence="6">BGMRC 0090</strain>
    </source>
</reference>
<dbReference type="AlphaFoldDB" id="A0A9X2LDE2"/>
<comment type="caution">
    <text evidence="6">The sequence shown here is derived from an EMBL/GenBank/DDBJ whole genome shotgun (WGS) entry which is preliminary data.</text>
</comment>
<feature type="transmembrane region" description="Helical" evidence="4">
    <location>
        <begin position="379"/>
        <end position="397"/>
    </location>
</feature>
<dbReference type="RefSeq" id="WP_256620397.1">
    <property type="nucleotide sequence ID" value="NZ_JANIBC010000019.1"/>
</dbReference>
<evidence type="ECO:0000313" key="6">
    <source>
        <dbReference type="EMBL" id="MCQ8186472.1"/>
    </source>
</evidence>
<evidence type="ECO:0000256" key="1">
    <source>
        <dbReference type="ARBA" id="ARBA00022692"/>
    </source>
</evidence>
<keyword evidence="7" id="KW-1185">Reference proteome</keyword>
<feature type="transmembrane region" description="Helical" evidence="4">
    <location>
        <begin position="290"/>
        <end position="308"/>
    </location>
</feature>
<proteinExistence type="predicted"/>
<protein>
    <submittedName>
        <fullName evidence="6">MFS transporter</fullName>
    </submittedName>
</protein>
<dbReference type="InterPro" id="IPR011701">
    <property type="entry name" value="MFS"/>
</dbReference>
<dbReference type="Gene3D" id="1.20.1250.20">
    <property type="entry name" value="MFS general substrate transporter like domains"/>
    <property type="match status" value="2"/>
</dbReference>
<dbReference type="InterPro" id="IPR020846">
    <property type="entry name" value="MFS_dom"/>
</dbReference>
<feature type="domain" description="Major facilitator superfamily (MFS) profile" evidence="5">
    <location>
        <begin position="203"/>
        <end position="442"/>
    </location>
</feature>
<evidence type="ECO:0000256" key="4">
    <source>
        <dbReference type="SAM" id="Phobius"/>
    </source>
</evidence>
<dbReference type="InterPro" id="IPR036259">
    <property type="entry name" value="MFS_trans_sf"/>
</dbReference>
<dbReference type="PANTHER" id="PTHR23526">
    <property type="entry name" value="INTEGRAL MEMBRANE TRANSPORT PROTEIN-RELATED"/>
    <property type="match status" value="1"/>
</dbReference>
<dbReference type="SUPFAM" id="SSF103473">
    <property type="entry name" value="MFS general substrate transporter"/>
    <property type="match status" value="1"/>
</dbReference>
<evidence type="ECO:0000256" key="3">
    <source>
        <dbReference type="ARBA" id="ARBA00023136"/>
    </source>
</evidence>
<name>A0A9X2LDE2_9PROT</name>
<dbReference type="Proteomes" id="UP001142610">
    <property type="component" value="Unassembled WGS sequence"/>
</dbReference>
<feature type="transmembrane region" description="Helical" evidence="4">
    <location>
        <begin position="131"/>
        <end position="148"/>
    </location>
</feature>
<evidence type="ECO:0000256" key="2">
    <source>
        <dbReference type="ARBA" id="ARBA00022989"/>
    </source>
</evidence>
<sequence>MPFRRFSVVRLRRAEEDEIPDEAGYRRQVRDHLTANYIAQFVHGVFGMTGFRLILAPTFVPAYLFVLTESVFVVGLGQALLQMGAVVSPIVGASAVEHRRRVLPVAISIGWMMRVAILGLGLSGILLEGRWQVLSCLFFLALFGYYLGAQRVAFQMLMAKVIPVERRGGLQAGRNLLGGAVAALLSYYAGREIIERNVLGNGYAATFLISFVLTTIGLSVLYVMIREPNAPVVAERQSVLRRIRQFPDLLRHRSFRFFVSAQMLLTNGRVAMPFATIYAAEVVELDGTTLGLLSLVFLGSDTLANLVWGRIGDKRGYRAVMIGTGLLWTLGMALILSAGEVWQVLLAFAAFGAGMSGFMIGAPSLALEFGSAREVPMRLALSTSAETSMAAIGPLLFGGVAAMAGLTFVFVLTAMATGAALVVLLRCVEEPRAAAPHAGRRP</sequence>
<feature type="transmembrane region" description="Helical" evidence="4">
    <location>
        <begin position="320"/>
        <end position="338"/>
    </location>
</feature>
<gene>
    <name evidence="6" type="ORF">NOG11_13905</name>
</gene>
<keyword evidence="3 4" id="KW-0472">Membrane</keyword>
<feature type="transmembrane region" description="Helical" evidence="4">
    <location>
        <begin position="61"/>
        <end position="81"/>
    </location>
</feature>
<evidence type="ECO:0000259" key="5">
    <source>
        <dbReference type="PROSITE" id="PS50850"/>
    </source>
</evidence>
<keyword evidence="1 4" id="KW-0812">Transmembrane</keyword>
<keyword evidence="2 4" id="KW-1133">Transmembrane helix</keyword>
<feature type="transmembrane region" description="Helical" evidence="4">
    <location>
        <begin position="102"/>
        <end position="125"/>
    </location>
</feature>
<accession>A0A9X2LDE2</accession>
<evidence type="ECO:0000313" key="7">
    <source>
        <dbReference type="Proteomes" id="UP001142610"/>
    </source>
</evidence>
<dbReference type="PANTHER" id="PTHR23526:SF1">
    <property type="entry name" value="MAJOR FACILITATOR SUPERFAMILY MFS_1"/>
    <property type="match status" value="1"/>
</dbReference>